<comment type="caution">
    <text evidence="2">The sequence shown here is derived from an EMBL/GenBank/DDBJ whole genome shotgun (WGS) entry which is preliminary data.</text>
</comment>
<evidence type="ECO:0000313" key="2">
    <source>
        <dbReference type="EMBL" id="NYI78606.1"/>
    </source>
</evidence>
<organism evidence="2 3">
    <name type="scientific">Nocardioides panzhihuensis</name>
    <dbReference type="NCBI Taxonomy" id="860243"/>
    <lineage>
        <taxon>Bacteria</taxon>
        <taxon>Bacillati</taxon>
        <taxon>Actinomycetota</taxon>
        <taxon>Actinomycetes</taxon>
        <taxon>Propionibacteriales</taxon>
        <taxon>Nocardioidaceae</taxon>
        <taxon>Nocardioides</taxon>
    </lineage>
</organism>
<reference evidence="2 3" key="1">
    <citation type="submission" date="2020-07" db="EMBL/GenBank/DDBJ databases">
        <title>Sequencing the genomes of 1000 actinobacteria strains.</title>
        <authorList>
            <person name="Klenk H.-P."/>
        </authorList>
    </citation>
    <scope>NUCLEOTIDE SEQUENCE [LARGE SCALE GENOMIC DNA]</scope>
    <source>
        <strain evidence="2 3">DSM 26487</strain>
    </source>
</reference>
<name>A0A7Z0IT58_9ACTN</name>
<accession>A0A7Z0IT58</accession>
<keyword evidence="1" id="KW-0472">Membrane</keyword>
<keyword evidence="3" id="KW-1185">Reference proteome</keyword>
<keyword evidence="1" id="KW-0812">Transmembrane</keyword>
<evidence type="ECO:0000256" key="1">
    <source>
        <dbReference type="SAM" id="Phobius"/>
    </source>
</evidence>
<sequence>MSAPCTEVEMRIMYVVYLAAIGLGLIFTLVIALRHE</sequence>
<keyword evidence="1" id="KW-1133">Transmembrane helix</keyword>
<gene>
    <name evidence="2" type="ORF">BJ988_003254</name>
</gene>
<feature type="transmembrane region" description="Helical" evidence="1">
    <location>
        <begin position="12"/>
        <end position="33"/>
    </location>
</feature>
<proteinExistence type="predicted"/>
<dbReference type="EMBL" id="JACBZR010000001">
    <property type="protein sequence ID" value="NYI78606.1"/>
    <property type="molecule type" value="Genomic_DNA"/>
</dbReference>
<dbReference type="Proteomes" id="UP000564496">
    <property type="component" value="Unassembled WGS sequence"/>
</dbReference>
<protein>
    <submittedName>
        <fullName evidence="2">Uncharacterized protein</fullName>
    </submittedName>
</protein>
<evidence type="ECO:0000313" key="3">
    <source>
        <dbReference type="Proteomes" id="UP000564496"/>
    </source>
</evidence>
<dbReference type="AlphaFoldDB" id="A0A7Z0IT58"/>